<protein>
    <recommendedName>
        <fullName evidence="2">Lysozyme inhibitor LprI-like N-terminal domain-containing protein</fullName>
    </recommendedName>
</protein>
<organism evidence="3 4">
    <name type="scientific">Methylomonas koyamae</name>
    <dbReference type="NCBI Taxonomy" id="702114"/>
    <lineage>
        <taxon>Bacteria</taxon>
        <taxon>Pseudomonadati</taxon>
        <taxon>Pseudomonadota</taxon>
        <taxon>Gammaproteobacteria</taxon>
        <taxon>Methylococcales</taxon>
        <taxon>Methylococcaceae</taxon>
        <taxon>Methylomonas</taxon>
    </lineage>
</organism>
<dbReference type="Gene3D" id="1.20.1270.180">
    <property type="match status" value="1"/>
</dbReference>
<name>A0A177N9J8_9GAMM</name>
<dbReference type="Proteomes" id="UP000077857">
    <property type="component" value="Unassembled WGS sequence"/>
</dbReference>
<dbReference type="EMBL" id="LUUJ01000095">
    <property type="protein sequence ID" value="OAI13889.1"/>
    <property type="molecule type" value="Genomic_DNA"/>
</dbReference>
<accession>A0A177N9J8</accession>
<reference evidence="3 4" key="1">
    <citation type="submission" date="2016-03" db="EMBL/GenBank/DDBJ databases">
        <authorList>
            <person name="Ploux O."/>
        </authorList>
    </citation>
    <scope>NUCLEOTIDE SEQUENCE [LARGE SCALE GENOMIC DNA]</scope>
    <source>
        <strain evidence="3 4">R-45378</strain>
    </source>
</reference>
<keyword evidence="1" id="KW-0732">Signal</keyword>
<evidence type="ECO:0000259" key="2">
    <source>
        <dbReference type="Pfam" id="PF07007"/>
    </source>
</evidence>
<dbReference type="Pfam" id="PF07007">
    <property type="entry name" value="LprI"/>
    <property type="match status" value="1"/>
</dbReference>
<gene>
    <name evidence="3" type="ORF">A1507_16530</name>
</gene>
<comment type="caution">
    <text evidence="3">The sequence shown here is derived from an EMBL/GenBank/DDBJ whole genome shotgun (WGS) entry which is preliminary data.</text>
</comment>
<evidence type="ECO:0000313" key="4">
    <source>
        <dbReference type="Proteomes" id="UP000077857"/>
    </source>
</evidence>
<dbReference type="AlphaFoldDB" id="A0A177N9J8"/>
<feature type="signal peptide" evidence="1">
    <location>
        <begin position="1"/>
        <end position="28"/>
    </location>
</feature>
<sequence length="163" mass="19242">MVNYLLGYLLMNKIFVFLFSLFATTTFAADSDDRALCIKELKKYHEEKWCDTEERKTCFKNEGELCLETLVNTLELEFLDKKLNNIYKKVIKKADEQQQKSIRETQRAWLKYYGLECLSRLNMIEGGASQIRFNMTGACQQELMQLRIKELEQNYCQWIDGGC</sequence>
<feature type="chain" id="PRO_5008068899" description="Lysozyme inhibitor LprI-like N-terminal domain-containing protein" evidence="1">
    <location>
        <begin position="29"/>
        <end position="163"/>
    </location>
</feature>
<dbReference type="OrthoDB" id="7340239at2"/>
<evidence type="ECO:0000256" key="1">
    <source>
        <dbReference type="SAM" id="SignalP"/>
    </source>
</evidence>
<evidence type="ECO:0000313" key="3">
    <source>
        <dbReference type="EMBL" id="OAI13889.1"/>
    </source>
</evidence>
<dbReference type="InterPro" id="IPR009739">
    <property type="entry name" value="LprI-like_N"/>
</dbReference>
<feature type="domain" description="Lysozyme inhibitor LprI-like N-terminal" evidence="2">
    <location>
        <begin position="75"/>
        <end position="151"/>
    </location>
</feature>
<proteinExistence type="predicted"/>